<evidence type="ECO:0000313" key="3">
    <source>
        <dbReference type="Proteomes" id="UP001597383"/>
    </source>
</evidence>
<dbReference type="SUPFAM" id="SSF56112">
    <property type="entry name" value="Protein kinase-like (PK-like)"/>
    <property type="match status" value="1"/>
</dbReference>
<feature type="domain" description="Aminoglycoside phosphotransferase" evidence="1">
    <location>
        <begin position="27"/>
        <end position="230"/>
    </location>
</feature>
<organism evidence="2 3">
    <name type="scientific">Ornithinibacillus salinisoli</name>
    <dbReference type="NCBI Taxonomy" id="1848459"/>
    <lineage>
        <taxon>Bacteria</taxon>
        <taxon>Bacillati</taxon>
        <taxon>Bacillota</taxon>
        <taxon>Bacilli</taxon>
        <taxon>Bacillales</taxon>
        <taxon>Bacillaceae</taxon>
        <taxon>Ornithinibacillus</taxon>
    </lineage>
</organism>
<evidence type="ECO:0000259" key="1">
    <source>
        <dbReference type="Pfam" id="PF01636"/>
    </source>
</evidence>
<proteinExistence type="predicted"/>
<accession>A0ABW4VTK5</accession>
<reference evidence="3" key="1">
    <citation type="journal article" date="2019" name="Int. J. Syst. Evol. Microbiol.">
        <title>The Global Catalogue of Microorganisms (GCM) 10K type strain sequencing project: providing services to taxonomists for standard genome sequencing and annotation.</title>
        <authorList>
            <consortium name="The Broad Institute Genomics Platform"/>
            <consortium name="The Broad Institute Genome Sequencing Center for Infectious Disease"/>
            <person name="Wu L."/>
            <person name="Ma J."/>
        </authorList>
    </citation>
    <scope>NUCLEOTIDE SEQUENCE [LARGE SCALE GENOMIC DNA]</scope>
    <source>
        <strain evidence="3">R28</strain>
    </source>
</reference>
<dbReference type="EMBL" id="JBHUHQ010000002">
    <property type="protein sequence ID" value="MFD2042949.1"/>
    <property type="molecule type" value="Genomic_DNA"/>
</dbReference>
<dbReference type="Gene3D" id="3.90.1200.10">
    <property type="match status" value="1"/>
</dbReference>
<dbReference type="RefSeq" id="WP_377554679.1">
    <property type="nucleotide sequence ID" value="NZ_JBHUHQ010000002.1"/>
</dbReference>
<dbReference type="Proteomes" id="UP001597383">
    <property type="component" value="Unassembled WGS sequence"/>
</dbReference>
<dbReference type="InterPro" id="IPR002575">
    <property type="entry name" value="Aminoglycoside_PTrfase"/>
</dbReference>
<sequence length="307" mass="35878">MIGKDILNRFDFKVDYEPNSIYPFSPVYKISDKEKEYIIKRTQKHPEPLIAFTKMLHEKGINVVTPVELHVENPQKLDDETYVVYPFIDGTTYTGKEDEIYQSGKLFGKIHALSPDQNIFELGKYDVFDFTGEEIEESVAEIAKHASLVNFKLDSNKLKEKLIQIVSQQDDLQNSGLVSIATPHDYKANNLVFTPSLYLIDPDNATWIPRIFDLALALFLFHNELESAPDRMFTPSEWKLFMSGYKEYVTLSQIEIAYWNRAIEHVFLDEVMWLMAEYKEDWENPSQQKLFRDLLEVLFDSSQYRIS</sequence>
<dbReference type="InterPro" id="IPR011009">
    <property type="entry name" value="Kinase-like_dom_sf"/>
</dbReference>
<comment type="caution">
    <text evidence="2">The sequence shown here is derived from an EMBL/GenBank/DDBJ whole genome shotgun (WGS) entry which is preliminary data.</text>
</comment>
<keyword evidence="3" id="KW-1185">Reference proteome</keyword>
<dbReference type="Gene3D" id="3.30.200.20">
    <property type="entry name" value="Phosphorylase Kinase, domain 1"/>
    <property type="match status" value="1"/>
</dbReference>
<evidence type="ECO:0000313" key="2">
    <source>
        <dbReference type="EMBL" id="MFD2042949.1"/>
    </source>
</evidence>
<gene>
    <name evidence="2" type="ORF">ACFSJF_01320</name>
</gene>
<dbReference type="Pfam" id="PF01636">
    <property type="entry name" value="APH"/>
    <property type="match status" value="1"/>
</dbReference>
<name>A0ABW4VTK5_9BACI</name>
<protein>
    <submittedName>
        <fullName evidence="2">Phosphotransferase</fullName>
    </submittedName>
</protein>